<sequence>MQTLNSQIYFQENIQEQLENKENKILLRVNSNNNNKQNQNQILIQNEDPKKQNNNNKILKLEDLEQQAKVIKQSDQILKRIQPLQKYKLIVEIKNNGKESWPEETYIKCISGYKEGEKKKLGKLDSQDTIQVQFTDTAPADCEKHLISWRMFYKNINGEEDQFGPRIQYQIIVQDNTQIL</sequence>
<dbReference type="EMBL" id="LDAU01000121">
    <property type="protein sequence ID" value="KRX04078.1"/>
    <property type="molecule type" value="Genomic_DNA"/>
</dbReference>
<evidence type="ECO:0000259" key="1">
    <source>
        <dbReference type="Pfam" id="PF16158"/>
    </source>
</evidence>
<comment type="caution">
    <text evidence="2">The sequence shown here is derived from an EMBL/GenBank/DDBJ whole genome shotgun (WGS) entry which is preliminary data.</text>
</comment>
<reference evidence="2 3" key="1">
    <citation type="journal article" date="2015" name="Sci. Rep.">
        <title>Genome of the facultative scuticociliatosis pathogen Pseudocohnilembus persalinus provides insight into its virulence through horizontal gene transfer.</title>
        <authorList>
            <person name="Xiong J."/>
            <person name="Wang G."/>
            <person name="Cheng J."/>
            <person name="Tian M."/>
            <person name="Pan X."/>
            <person name="Warren A."/>
            <person name="Jiang C."/>
            <person name="Yuan D."/>
            <person name="Miao W."/>
        </authorList>
    </citation>
    <scope>NUCLEOTIDE SEQUENCE [LARGE SCALE GENOMIC DNA]</scope>
    <source>
        <strain evidence="2">36N120E</strain>
    </source>
</reference>
<accession>A0A0V0QP65</accession>
<name>A0A0V0QP65_PSEPJ</name>
<organism evidence="2 3">
    <name type="scientific">Pseudocohnilembus persalinus</name>
    <name type="common">Ciliate</name>
    <dbReference type="NCBI Taxonomy" id="266149"/>
    <lineage>
        <taxon>Eukaryota</taxon>
        <taxon>Sar</taxon>
        <taxon>Alveolata</taxon>
        <taxon>Ciliophora</taxon>
        <taxon>Intramacronucleata</taxon>
        <taxon>Oligohymenophorea</taxon>
        <taxon>Scuticociliatia</taxon>
        <taxon>Philasterida</taxon>
        <taxon>Pseudocohnilembidae</taxon>
        <taxon>Pseudocohnilembus</taxon>
    </lineage>
</organism>
<gene>
    <name evidence="2" type="ORF">PPERSA_08293</name>
</gene>
<dbReference type="Proteomes" id="UP000054937">
    <property type="component" value="Unassembled WGS sequence"/>
</dbReference>
<evidence type="ECO:0000313" key="3">
    <source>
        <dbReference type="Proteomes" id="UP000054937"/>
    </source>
</evidence>
<dbReference type="InterPro" id="IPR032350">
    <property type="entry name" value="Nbr1_FW"/>
</dbReference>
<dbReference type="Gene3D" id="2.60.40.10">
    <property type="entry name" value="Immunoglobulins"/>
    <property type="match status" value="1"/>
</dbReference>
<protein>
    <recommendedName>
        <fullName evidence="1">Nbr1 FW domain-containing protein</fullName>
    </recommendedName>
</protein>
<feature type="domain" description="Nbr1 FW" evidence="1">
    <location>
        <begin position="80"/>
        <end position="173"/>
    </location>
</feature>
<dbReference type="Pfam" id="PF16158">
    <property type="entry name" value="N_BRCA1_IG"/>
    <property type="match status" value="1"/>
</dbReference>
<proteinExistence type="predicted"/>
<dbReference type="OrthoDB" id="10691609at2759"/>
<evidence type="ECO:0000313" key="2">
    <source>
        <dbReference type="EMBL" id="KRX04078.1"/>
    </source>
</evidence>
<dbReference type="InterPro" id="IPR013783">
    <property type="entry name" value="Ig-like_fold"/>
</dbReference>
<keyword evidence="3" id="KW-1185">Reference proteome</keyword>
<dbReference type="AlphaFoldDB" id="A0A0V0QP65"/>
<dbReference type="InParanoid" id="A0A0V0QP65"/>